<dbReference type="SUPFAM" id="SSF109854">
    <property type="entry name" value="DinB/YfiT-like putative metalloenzymes"/>
    <property type="match status" value="1"/>
</dbReference>
<reference evidence="2 3" key="2">
    <citation type="journal article" date="2016" name="Environ. Microbiol. Rep.">
        <title>Metagenomic evidence for the presence of phototrophic Gemmatimonadetes bacteria in diverse environments.</title>
        <authorList>
            <person name="Zeng Y."/>
            <person name="Baumbach J."/>
            <person name="Barbosa E.G."/>
            <person name="Azevedo V."/>
            <person name="Zhang C."/>
            <person name="Koblizek M."/>
        </authorList>
    </citation>
    <scope>NUCLEOTIDE SEQUENCE [LARGE SCALE GENOMIC DNA]</scope>
    <source>
        <strain evidence="2 3">AP64</strain>
    </source>
</reference>
<feature type="domain" description="DinB-like" evidence="1">
    <location>
        <begin position="27"/>
        <end position="187"/>
    </location>
</feature>
<organism evidence="2 3">
    <name type="scientific">Gemmatimonas phototrophica</name>
    <dbReference type="NCBI Taxonomy" id="1379270"/>
    <lineage>
        <taxon>Bacteria</taxon>
        <taxon>Pseudomonadati</taxon>
        <taxon>Gemmatimonadota</taxon>
        <taxon>Gemmatimonadia</taxon>
        <taxon>Gemmatimonadales</taxon>
        <taxon>Gemmatimonadaceae</taxon>
        <taxon>Gemmatimonas</taxon>
    </lineage>
</organism>
<dbReference type="Gene3D" id="1.20.120.450">
    <property type="entry name" value="dinb family like domain"/>
    <property type="match status" value="1"/>
</dbReference>
<dbReference type="EMBL" id="CP011454">
    <property type="protein sequence ID" value="AMW06388.1"/>
    <property type="molecule type" value="Genomic_DNA"/>
</dbReference>
<keyword evidence="3" id="KW-1185">Reference proteome</keyword>
<dbReference type="KEGG" id="gph:GEMMAAP_19540"/>
<proteinExistence type="predicted"/>
<evidence type="ECO:0000313" key="3">
    <source>
        <dbReference type="Proteomes" id="UP000076404"/>
    </source>
</evidence>
<dbReference type="STRING" id="1379270.GEMMAAP_19540"/>
<dbReference type="InterPro" id="IPR034660">
    <property type="entry name" value="DinB/YfiT-like"/>
</dbReference>
<protein>
    <recommendedName>
        <fullName evidence="1">DinB-like domain-containing protein</fullName>
    </recommendedName>
</protein>
<dbReference type="eggNOG" id="COG2318">
    <property type="taxonomic scope" value="Bacteria"/>
</dbReference>
<dbReference type="InterPro" id="IPR024775">
    <property type="entry name" value="DinB-like"/>
</dbReference>
<dbReference type="Pfam" id="PF12867">
    <property type="entry name" value="DinB_2"/>
    <property type="match status" value="1"/>
</dbReference>
<gene>
    <name evidence="2" type="ORF">GEMMAAP_19540</name>
</gene>
<accession>A0A143BMY8</accession>
<reference evidence="2 3" key="1">
    <citation type="journal article" date="2014" name="Proc. Natl. Acad. Sci. U.S.A.">
        <title>Functional type 2 photosynthetic reaction centers found in the rare bacterial phylum Gemmatimonadetes.</title>
        <authorList>
            <person name="Zeng Y."/>
            <person name="Feng F."/>
            <person name="Medova H."/>
            <person name="Dean J."/>
            <person name="Koblizek M."/>
        </authorList>
    </citation>
    <scope>NUCLEOTIDE SEQUENCE [LARGE SCALE GENOMIC DNA]</scope>
    <source>
        <strain evidence="2 3">AP64</strain>
    </source>
</reference>
<dbReference type="Proteomes" id="UP000076404">
    <property type="component" value="Chromosome"/>
</dbReference>
<evidence type="ECO:0000259" key="1">
    <source>
        <dbReference type="Pfam" id="PF12867"/>
    </source>
</evidence>
<dbReference type="AlphaFoldDB" id="A0A143BMY8"/>
<name>A0A143BMY8_9BACT</name>
<sequence>MDARKFMDDSALSDSARSSGSDIRTALHALHRESVAYWDALNTATFLAPIGTAWSPAENVRHLTKSMRAVTQGLQLPRVVLLVAFGRATAPSRPYAAVREVYRARLAQGASAGRFAPRPHAAPSNPEDARARTMAAHAAAVASLCDAVERWPERALDARRLPHPLLGRLTVREMLFFTLYHNRHHLENVQRRFASIQTGAT</sequence>
<evidence type="ECO:0000313" key="2">
    <source>
        <dbReference type="EMBL" id="AMW06388.1"/>
    </source>
</evidence>